<dbReference type="AlphaFoldDB" id="A0AAN0SHE0"/>
<dbReference type="EMBL" id="CP009618">
    <property type="protein sequence ID" value="AIW21180.1"/>
    <property type="molecule type" value="Genomic_DNA"/>
</dbReference>
<keyword evidence="2" id="KW-1185">Reference proteome</keyword>
<name>A0AAN0SHE0_9VIBR</name>
<dbReference type="KEGG" id="vcy:IX92_19320"/>
<dbReference type="Proteomes" id="UP000030081">
    <property type="component" value="Chromosome 2"/>
</dbReference>
<dbReference type="RefSeq" id="WP_043010170.1">
    <property type="nucleotide sequence ID" value="NZ_CP009618.1"/>
</dbReference>
<sequence length="161" mass="18563">MQLVVISIVLIASLAISVLIQTQQADSVFNSTRWICSERKSHFLRGSFSQYSEIDETHTLLFTSDDMMTQYHSGQIHIHGEKPRSFEVNYTTHYTLSGNRLRMLYDKIMWVNKPSGVDVFVNSINRLEGMSIDINYYIEGSYLYLFNNTQSEDSNFVCHAA</sequence>
<proteinExistence type="predicted"/>
<organism evidence="1 2">
    <name type="scientific">Vibrio coralliilyticus</name>
    <dbReference type="NCBI Taxonomy" id="190893"/>
    <lineage>
        <taxon>Bacteria</taxon>
        <taxon>Pseudomonadati</taxon>
        <taxon>Pseudomonadota</taxon>
        <taxon>Gammaproteobacteria</taxon>
        <taxon>Vibrionales</taxon>
        <taxon>Vibrionaceae</taxon>
        <taxon>Vibrio</taxon>
    </lineage>
</organism>
<reference evidence="1 2" key="1">
    <citation type="submission" date="2014-10" db="EMBL/GenBank/DDBJ databases">
        <title>The Complete Genome Sequence for the Shellfish Pathogen Vibrio coralliilyticus RE98 Isolated from a Shellfish Hatchery.</title>
        <authorList>
            <person name="Richards G.P."/>
            <person name="Bono J.L."/>
            <person name="Watson M.A."/>
            <person name="Needleman D.S."/>
        </authorList>
    </citation>
    <scope>NUCLEOTIDE SEQUENCE [LARGE SCALE GENOMIC DNA]</scope>
    <source>
        <strain evidence="1 2">RE98</strain>
    </source>
</reference>
<protein>
    <submittedName>
        <fullName evidence="1">Uncharacterized protein</fullName>
    </submittedName>
</protein>
<accession>A0AAN0SHE0</accession>
<gene>
    <name evidence="1" type="ORF">IX92_19320</name>
</gene>
<evidence type="ECO:0000313" key="1">
    <source>
        <dbReference type="EMBL" id="AIW21180.1"/>
    </source>
</evidence>
<evidence type="ECO:0000313" key="2">
    <source>
        <dbReference type="Proteomes" id="UP000030081"/>
    </source>
</evidence>